<evidence type="ECO:0000313" key="7">
    <source>
        <dbReference type="Proteomes" id="UP000188169"/>
    </source>
</evidence>
<keyword evidence="4" id="KW-1133">Transmembrane helix</keyword>
<keyword evidence="5" id="KW-0472">Membrane</keyword>
<organism evidence="6 7">
    <name type="scientific">Psychrobacter pasteurii</name>
    <dbReference type="NCBI Taxonomy" id="1945520"/>
    <lineage>
        <taxon>Bacteria</taxon>
        <taxon>Pseudomonadati</taxon>
        <taxon>Pseudomonadota</taxon>
        <taxon>Gammaproteobacteria</taxon>
        <taxon>Moraxellales</taxon>
        <taxon>Moraxellaceae</taxon>
        <taxon>Psychrobacter</taxon>
    </lineage>
</organism>
<evidence type="ECO:0000256" key="2">
    <source>
        <dbReference type="ARBA" id="ARBA00022519"/>
    </source>
</evidence>
<dbReference type="GO" id="GO:0017089">
    <property type="term" value="F:glycolipid transfer activity"/>
    <property type="evidence" value="ECO:0007669"/>
    <property type="project" value="TreeGrafter"/>
</dbReference>
<evidence type="ECO:0000256" key="5">
    <source>
        <dbReference type="ARBA" id="ARBA00023136"/>
    </source>
</evidence>
<dbReference type="STRING" id="1945520.A1019T_01461"/>
<dbReference type="GO" id="GO:0015221">
    <property type="term" value="F:lipopolysaccharide transmembrane transporter activity"/>
    <property type="evidence" value="ECO:0007669"/>
    <property type="project" value="InterPro"/>
</dbReference>
<dbReference type="OrthoDB" id="6647620at2"/>
<dbReference type="Proteomes" id="UP000188169">
    <property type="component" value="Unassembled WGS sequence"/>
</dbReference>
<keyword evidence="2" id="KW-0997">Cell inner membrane</keyword>
<evidence type="ECO:0000313" key="6">
    <source>
        <dbReference type="EMBL" id="SJM37489.1"/>
    </source>
</evidence>
<sequence>MNTRFLFVISLLIAMFAVWFYRNQGDLDTILNMSTTNIEYEATEILAVQTNEEGVAEYSLTADNLTHYSDQNFDKLVAMKLNWRPSSSQNVMINADEAVMYHEQSKVVMTNNVLFSSQSDANTQAAKPPMKLVASELIGDLEQKKVFSEKPIKVTQANNSFESSSFVADVNSGDYEFSNVAVTFMPPARRDTPLF</sequence>
<evidence type="ECO:0000256" key="4">
    <source>
        <dbReference type="ARBA" id="ARBA00022989"/>
    </source>
</evidence>
<proteinExistence type="predicted"/>
<name>A0A1R4EGF5_9GAMM</name>
<dbReference type="InterPro" id="IPR052363">
    <property type="entry name" value="LPS_export_LptC"/>
</dbReference>
<keyword evidence="1" id="KW-1003">Cell membrane</keyword>
<dbReference type="RefSeq" id="WP_077448882.1">
    <property type="nucleotide sequence ID" value="NZ_FUGD01000087.1"/>
</dbReference>
<dbReference type="EMBL" id="FUGD01000087">
    <property type="protein sequence ID" value="SJM37489.1"/>
    <property type="molecule type" value="Genomic_DNA"/>
</dbReference>
<reference evidence="7" key="1">
    <citation type="submission" date="2017-02" db="EMBL/GenBank/DDBJ databases">
        <authorList>
            <person name="Mornico D."/>
        </authorList>
    </citation>
    <scope>NUCLEOTIDE SEQUENCE [LARGE SCALE GENOMIC DNA]</scope>
</reference>
<protein>
    <submittedName>
        <fullName evidence="6">Lipopolysaccharide-assembly, LptC-related</fullName>
    </submittedName>
</protein>
<dbReference type="NCBIfam" id="TIGR04409">
    <property type="entry name" value="LptC_YrbK"/>
    <property type="match status" value="1"/>
</dbReference>
<keyword evidence="3" id="KW-0812">Transmembrane</keyword>
<dbReference type="InterPro" id="IPR010664">
    <property type="entry name" value="LipoPS_assembly_LptC-rel"/>
</dbReference>
<evidence type="ECO:0000256" key="3">
    <source>
        <dbReference type="ARBA" id="ARBA00022692"/>
    </source>
</evidence>
<dbReference type="InterPro" id="IPR026265">
    <property type="entry name" value="LptC"/>
</dbReference>
<dbReference type="AlphaFoldDB" id="A0A1R4EGF5"/>
<gene>
    <name evidence="6" type="ORF">A1019T_01461</name>
</gene>
<dbReference type="PANTHER" id="PTHR37481">
    <property type="entry name" value="LIPOPOLYSACCHARIDE EXPORT SYSTEM PROTEIN LPTC"/>
    <property type="match status" value="1"/>
</dbReference>
<evidence type="ECO:0000256" key="1">
    <source>
        <dbReference type="ARBA" id="ARBA00022475"/>
    </source>
</evidence>
<keyword evidence="7" id="KW-1185">Reference proteome</keyword>
<dbReference type="Pfam" id="PF06835">
    <property type="entry name" value="LptC"/>
    <property type="match status" value="1"/>
</dbReference>
<dbReference type="GO" id="GO:0005886">
    <property type="term" value="C:plasma membrane"/>
    <property type="evidence" value="ECO:0007669"/>
    <property type="project" value="InterPro"/>
</dbReference>
<dbReference type="Gene3D" id="2.60.450.10">
    <property type="entry name" value="Lipopolysaccharide (LPS) transport protein A like domain"/>
    <property type="match status" value="1"/>
</dbReference>
<dbReference type="GO" id="GO:0030288">
    <property type="term" value="C:outer membrane-bounded periplasmic space"/>
    <property type="evidence" value="ECO:0007669"/>
    <property type="project" value="TreeGrafter"/>
</dbReference>
<accession>A0A1R4EGF5</accession>
<dbReference type="PANTHER" id="PTHR37481:SF1">
    <property type="entry name" value="LIPOPOLYSACCHARIDE EXPORT SYSTEM PROTEIN LPTC"/>
    <property type="match status" value="1"/>
</dbReference>